<name>A0A5E4N6G6_9HEMI</name>
<feature type="region of interest" description="Disordered" evidence="1">
    <location>
        <begin position="1203"/>
        <end position="1226"/>
    </location>
</feature>
<feature type="compositionally biased region" description="Polar residues" evidence="1">
    <location>
        <begin position="1388"/>
        <end position="1407"/>
    </location>
</feature>
<feature type="compositionally biased region" description="Polar residues" evidence="1">
    <location>
        <begin position="1"/>
        <end position="11"/>
    </location>
</feature>
<feature type="region of interest" description="Disordered" evidence="1">
    <location>
        <begin position="1343"/>
        <end position="1411"/>
    </location>
</feature>
<accession>A0A5E4N6G6</accession>
<keyword evidence="3" id="KW-1185">Reference proteome</keyword>
<gene>
    <name evidence="2" type="ORF">CINCED_3A015694</name>
</gene>
<sequence length="1705" mass="189959">MDSKKNSNPTLQLAEEESTECSGSSGIGSSDSTSSNSLKDVETFKKCCLDSLGNQEDFMIVESTSTSAENISTINDDDTKYISKRKGAAFKKKIKTNTPNVSLMFENIIDHDSNLITDVTESSKCLSRFQKRKRLSRKNNHDFVDINLSDNSEIESAENSLEPSKFRFSEKNKGQSSFDMLDCSLSTLASTNSVKISSDNDNTSEIRENKFFKKPFDSFLLTNNSATDISTAKVSTHKSTQKNINVNDSPFDNIIHESSMVSVSNNNKTLDNTQVSNVNEISLCSTIEIPSFNRTYDIPPNGNSTQKCDLNDTTVELPINETYTLNDHATSQLNNDVSTKSVDIKDVLSDTYTVESNPNKTLTKPRSILKKTNYTINTSANVSNQSKPSVKKQKFLRNLHLNNVSQDYSFTINDSNTILNEDTINDTKRDDCKKFKLKEISHSEDFEIFDNIISGTQENELLTSKNNDINNSISNTLTAVAGTSNNNDLYNISSKCMENTDELTKQSNVILDEKFENDKSICPTLISCKSNSFSHSGFKFDFNKQFGRHSLSYQDKSMNSSMIVKPHNISLNNSVFDKTLGEKSSTFHKSVDNVNLDSNSQICENPKKHLISQKFQPASISSLPISTTINEEVEENNLELSQNISLKAYQSSEPCFAGKPNINANSVVFSNLIDDSLNDDISLDDSKRIKFKNHKNISVSHSVMFENIITNSQESPNCSINQNKTGQSIPYDNSNIKGDEISVFANSDELLSNNESNSSDHDSKNRSMSNVDKSRLNHSKSESLGGKSSEVSIVNNIMQYEQNNSSVSVESANNYSLSNVASGIMENDSLSKSNKTSHVFPKTSVNNLQKKNSILLNEVTTINERVSDSSTNQNETLTQKIMYNGSKNRGDEISMFAIADELLSIRKSVKRSNKKIDSGKKLNLEKSNTTADEFNILDKKYKDSSSKLSKDDFFQGKISSNISSSHKSHNTHSINSNVSVVGSNIQSEQNNSLSPKKPIIKHPKTSILQCLTRTKACTSNNSLTLEDDNTTNISRTSTSSIKPKNPYIDDIGSALPILTVGLDDTGLSLLNTPDESLEQSDLSNNQSKIFSSKRRSLDNSNDVSVKSNKSIKLENNENNSTRKSACFSEQNNQSFSNDVSKSLNITDRLQDTGLSLFIATGESLEQSDLSINQLNRSSKRCLQYNSSDDETVKSDKLLKLKDNTNNGSKISVHSSKLKNQSSNNEGSTSLIISDELQNTEGLTQLNNTVGTLEHSNLSINQLNRTSKRRLRNNSTGESVTLDKSLRRKDNTNNSSKISVHSSKLKNQASNNEGSTSLIISDELQNTEGLTQLNNTVGTLKQKDKSMYQTSGSTSKHSLLVNTKDESVTSNKSLKQNDKRRMSDRLSARKNQSVGNVEPSVSNITNSVQSKKQSLLSKTLKKNHIKTNDMPIASTSSVNSVGNSKNKGVNLEAEDSVFWSTVSESSTNTSRTIPNVNSKSNQLIVIEQIESAIENMSINQITSNHPGAFVIDDSTNRPLTRSSVKRPTNSSPSILTRVLAGNDSFESTFSEISLSSNNIDHTVLEEHVKEKYRSLYSKETWVTKRLYCFLVCNLQPRFNIYSMKCAEKFVMYLKTILKQIYKDKNADLQLFSDMLRYHMARYGIIKTTADYLGFLTDYIPRPYYDKLVPGWNHETSAVKFDDQKYFIPIMEDETFLNKILEHIRTV</sequence>
<feature type="compositionally biased region" description="Polar residues" evidence="1">
    <location>
        <begin position="1073"/>
        <end position="1090"/>
    </location>
</feature>
<dbReference type="Proteomes" id="UP000325440">
    <property type="component" value="Unassembled WGS sequence"/>
</dbReference>
<feature type="compositionally biased region" description="Basic and acidic residues" evidence="1">
    <location>
        <begin position="772"/>
        <end position="781"/>
    </location>
</feature>
<dbReference type="EMBL" id="CABPRJ010001902">
    <property type="protein sequence ID" value="VVC40308.1"/>
    <property type="molecule type" value="Genomic_DNA"/>
</dbReference>
<feature type="compositionally biased region" description="Polar residues" evidence="1">
    <location>
        <begin position="1291"/>
        <end position="1312"/>
    </location>
</feature>
<feature type="compositionally biased region" description="Basic and acidic residues" evidence="1">
    <location>
        <begin position="1374"/>
        <end position="1386"/>
    </location>
</feature>
<reference evidence="2 3" key="1">
    <citation type="submission" date="2019-08" db="EMBL/GenBank/DDBJ databases">
        <authorList>
            <person name="Alioto T."/>
            <person name="Alioto T."/>
            <person name="Gomez Garrido J."/>
        </authorList>
    </citation>
    <scope>NUCLEOTIDE SEQUENCE [LARGE SCALE GENOMIC DNA]</scope>
</reference>
<protein>
    <submittedName>
        <fullName evidence="2">Uncharacterized protein</fullName>
    </submittedName>
</protein>
<dbReference type="OrthoDB" id="7490880at2759"/>
<feature type="compositionally biased region" description="Polar residues" evidence="1">
    <location>
        <begin position="1346"/>
        <end position="1360"/>
    </location>
</feature>
<feature type="region of interest" description="Disordered" evidence="1">
    <location>
        <begin position="1"/>
        <end position="37"/>
    </location>
</feature>
<feature type="region of interest" description="Disordered" evidence="1">
    <location>
        <begin position="1073"/>
        <end position="1122"/>
    </location>
</feature>
<proteinExistence type="predicted"/>
<feature type="compositionally biased region" description="Low complexity" evidence="1">
    <location>
        <begin position="1098"/>
        <end position="1110"/>
    </location>
</feature>
<organism evidence="2 3">
    <name type="scientific">Cinara cedri</name>
    <dbReference type="NCBI Taxonomy" id="506608"/>
    <lineage>
        <taxon>Eukaryota</taxon>
        <taxon>Metazoa</taxon>
        <taxon>Ecdysozoa</taxon>
        <taxon>Arthropoda</taxon>
        <taxon>Hexapoda</taxon>
        <taxon>Insecta</taxon>
        <taxon>Pterygota</taxon>
        <taxon>Neoptera</taxon>
        <taxon>Paraneoptera</taxon>
        <taxon>Hemiptera</taxon>
        <taxon>Sternorrhyncha</taxon>
        <taxon>Aphidomorpha</taxon>
        <taxon>Aphidoidea</taxon>
        <taxon>Aphididae</taxon>
        <taxon>Lachninae</taxon>
        <taxon>Cinara</taxon>
    </lineage>
</organism>
<feature type="region of interest" description="Disordered" evidence="1">
    <location>
        <begin position="751"/>
        <end position="787"/>
    </location>
</feature>
<evidence type="ECO:0000313" key="2">
    <source>
        <dbReference type="EMBL" id="VVC40308.1"/>
    </source>
</evidence>
<feature type="compositionally biased region" description="Low complexity" evidence="1">
    <location>
        <begin position="20"/>
        <end position="37"/>
    </location>
</feature>
<evidence type="ECO:0000256" key="1">
    <source>
        <dbReference type="SAM" id="MobiDB-lite"/>
    </source>
</evidence>
<evidence type="ECO:0000313" key="3">
    <source>
        <dbReference type="Proteomes" id="UP000325440"/>
    </source>
</evidence>
<feature type="region of interest" description="Disordered" evidence="1">
    <location>
        <begin position="1269"/>
        <end position="1312"/>
    </location>
</feature>